<dbReference type="GeneID" id="61636788"/>
<dbReference type="AlphaFoldDB" id="A0A8B4I2W6"/>
<name>A0A8B4I2W6_PSEFL</name>
<organism evidence="1 2">
    <name type="scientific">Pseudomonas fluorescens</name>
    <dbReference type="NCBI Taxonomy" id="294"/>
    <lineage>
        <taxon>Bacteria</taxon>
        <taxon>Pseudomonadati</taxon>
        <taxon>Pseudomonadota</taxon>
        <taxon>Gammaproteobacteria</taxon>
        <taxon>Pseudomonadales</taxon>
        <taxon>Pseudomonadaceae</taxon>
        <taxon>Pseudomonas</taxon>
    </lineage>
</organism>
<dbReference type="Proteomes" id="UP000248640">
    <property type="component" value="Chromosome 1"/>
</dbReference>
<dbReference type="EMBL" id="LS483372">
    <property type="protein sequence ID" value="SQF89412.1"/>
    <property type="molecule type" value="Genomic_DNA"/>
</dbReference>
<gene>
    <name evidence="1" type="primary">rspD</name>
    <name evidence="1" type="ORF">NCTC10038_00789</name>
</gene>
<evidence type="ECO:0000313" key="2">
    <source>
        <dbReference type="Proteomes" id="UP000248640"/>
    </source>
</evidence>
<reference evidence="1 2" key="1">
    <citation type="submission" date="2018-06" db="EMBL/GenBank/DDBJ databases">
        <authorList>
            <consortium name="Pathogen Informatics"/>
            <person name="Doyle S."/>
        </authorList>
    </citation>
    <scope>NUCLEOTIDE SEQUENCE [LARGE SCALE GENOMIC DNA]</scope>
    <source>
        <strain evidence="1 2">NCTC10038</strain>
    </source>
</reference>
<dbReference type="RefSeq" id="WP_232005446.1">
    <property type="nucleotide sequence ID" value="NZ_CBCRXZ010000013.1"/>
</dbReference>
<proteinExistence type="predicted"/>
<protein>
    <submittedName>
        <fullName evidence="1">Type III secretion protein RspD</fullName>
    </submittedName>
</protein>
<evidence type="ECO:0000313" key="1">
    <source>
        <dbReference type="EMBL" id="SQF89412.1"/>
    </source>
</evidence>
<sequence>MGQRYPMSEHRAWAQWWALPWEASHADWRVLDQDSVDALRRAQHARISKLLGIAPCLPPPPHTSVLRLALASTEQLNQMLALLGNTCHRPIDGPVSDIHHQWCLRLSKALSPEALLQPDDDPLQLLRAWVSPAIWQRLRLRFSRPRVQQMEATSYSLEDAHSRLDTLWQAIVWRVTTTSDEDFLN</sequence>
<accession>A0A8B4I2W6</accession>